<protein>
    <recommendedName>
        <fullName evidence="3">DUF3126 domain-containing protein</fullName>
    </recommendedName>
</protein>
<dbReference type="Pfam" id="PF11324">
    <property type="entry name" value="DUF3126"/>
    <property type="match status" value="1"/>
</dbReference>
<evidence type="ECO:0000313" key="2">
    <source>
        <dbReference type="Proteomes" id="UP000078316"/>
    </source>
</evidence>
<evidence type="ECO:0008006" key="3">
    <source>
        <dbReference type="Google" id="ProtNLM"/>
    </source>
</evidence>
<dbReference type="Proteomes" id="UP000078316">
    <property type="component" value="Unassembled WGS sequence"/>
</dbReference>
<dbReference type="EMBL" id="LWHQ01000038">
    <property type="protein sequence ID" value="OAS22579.1"/>
    <property type="molecule type" value="Genomic_DNA"/>
</dbReference>
<accession>A0A179S8H8</accession>
<evidence type="ECO:0000313" key="1">
    <source>
        <dbReference type="EMBL" id="OAS22579.1"/>
    </source>
</evidence>
<name>A0A179S8H8_9HYPH</name>
<dbReference type="STRING" id="427683.A5481_19505"/>
<organism evidence="1 2">
    <name type="scientific">Methylobacterium platani</name>
    <dbReference type="NCBI Taxonomy" id="427683"/>
    <lineage>
        <taxon>Bacteria</taxon>
        <taxon>Pseudomonadati</taxon>
        <taxon>Pseudomonadota</taxon>
        <taxon>Alphaproteobacteria</taxon>
        <taxon>Hyphomicrobiales</taxon>
        <taxon>Methylobacteriaceae</taxon>
        <taxon>Methylobacterium</taxon>
    </lineage>
</organism>
<comment type="caution">
    <text evidence="1">The sequence shown here is derived from an EMBL/GenBank/DDBJ whole genome shotgun (WGS) entry which is preliminary data.</text>
</comment>
<dbReference type="InterPro" id="IPR021473">
    <property type="entry name" value="DUF3126"/>
</dbReference>
<dbReference type="AlphaFoldDB" id="A0A179S8H8"/>
<gene>
    <name evidence="1" type="ORF">A5481_19505</name>
</gene>
<proteinExistence type="predicted"/>
<sequence length="71" mass="8129">MNKIEMTKVEGYLRRTFANHNIRLVGRPKKTDSAEVYIGEEFVGVLSVDDEDGDRSFNFSMAILDTDLEDE</sequence>
<dbReference type="OrthoDB" id="7632283at2"/>
<reference evidence="1 2" key="1">
    <citation type="submission" date="2016-04" db="EMBL/GenBank/DDBJ databases">
        <authorList>
            <person name="Evans L.H."/>
            <person name="Alamgir A."/>
            <person name="Owens N."/>
            <person name="Weber N.D."/>
            <person name="Virtaneva K."/>
            <person name="Barbian K."/>
            <person name="Babar A."/>
            <person name="Rosenke K."/>
        </authorList>
    </citation>
    <scope>NUCLEOTIDE SEQUENCE [LARGE SCALE GENOMIC DNA]</scope>
    <source>
        <strain evidence="1 2">PMB02</strain>
    </source>
</reference>